<dbReference type="InterPro" id="IPR035952">
    <property type="entry name" value="Rhomboid-like_sf"/>
</dbReference>
<dbReference type="GO" id="GO:0008081">
    <property type="term" value="F:phosphoric diester hydrolase activity"/>
    <property type="evidence" value="ECO:0007669"/>
    <property type="project" value="InterPro"/>
</dbReference>
<feature type="transmembrane region" description="Helical" evidence="9">
    <location>
        <begin position="745"/>
        <end position="765"/>
    </location>
</feature>
<dbReference type="InterPro" id="IPR000909">
    <property type="entry name" value="PLipase_C_PInositol-sp_X_dom"/>
</dbReference>
<evidence type="ECO:0000256" key="9">
    <source>
        <dbReference type="SAM" id="Phobius"/>
    </source>
</evidence>
<dbReference type="EMBL" id="SWKV01000062">
    <property type="protein sequence ID" value="KAF3034975.1"/>
    <property type="molecule type" value="Genomic_DNA"/>
</dbReference>
<feature type="transmembrane region" description="Helical" evidence="9">
    <location>
        <begin position="884"/>
        <end position="903"/>
    </location>
</feature>
<dbReference type="InterPro" id="IPR022764">
    <property type="entry name" value="Peptidase_S54_rhomboid_dom"/>
</dbReference>
<evidence type="ECO:0000256" key="3">
    <source>
        <dbReference type="ARBA" id="ARBA00022692"/>
    </source>
</evidence>
<comment type="subcellular location">
    <subcellularLocation>
        <location evidence="1">Membrane</location>
        <topology evidence="1">Multi-pass membrane protein</topology>
    </subcellularLocation>
</comment>
<evidence type="ECO:0000256" key="1">
    <source>
        <dbReference type="ARBA" id="ARBA00004141"/>
    </source>
</evidence>
<evidence type="ECO:0000259" key="10">
    <source>
        <dbReference type="SMART" id="SM00148"/>
    </source>
</evidence>
<keyword evidence="5 9" id="KW-1133">Transmembrane helix</keyword>
<keyword evidence="3 9" id="KW-0812">Transmembrane</keyword>
<dbReference type="PANTHER" id="PTHR43731">
    <property type="entry name" value="RHOMBOID PROTEASE"/>
    <property type="match status" value="1"/>
</dbReference>
<comment type="caution">
    <text evidence="11">The sequence shown here is derived from an EMBL/GenBank/DDBJ whole genome shotgun (WGS) entry which is preliminary data.</text>
</comment>
<accession>A0A9P5BY34</accession>
<name>A0A9P5BY34_9PLEO</name>
<dbReference type="AlphaFoldDB" id="A0A9P5BY34"/>
<feature type="transmembrane region" description="Helical" evidence="9">
    <location>
        <begin position="846"/>
        <end position="864"/>
    </location>
</feature>
<comment type="similarity">
    <text evidence="2">Belongs to the peptidase S54 family.</text>
</comment>
<dbReference type="Pfam" id="PF00388">
    <property type="entry name" value="PI-PLC-X"/>
    <property type="match status" value="1"/>
</dbReference>
<keyword evidence="7" id="KW-0175">Coiled coil</keyword>
<evidence type="ECO:0000256" key="6">
    <source>
        <dbReference type="ARBA" id="ARBA00023136"/>
    </source>
</evidence>
<dbReference type="Gene3D" id="1.20.1540.10">
    <property type="entry name" value="Rhomboid-like"/>
    <property type="match status" value="1"/>
</dbReference>
<dbReference type="InterPro" id="IPR017946">
    <property type="entry name" value="PLC-like_Pdiesterase_TIM-brl"/>
</dbReference>
<evidence type="ECO:0000256" key="8">
    <source>
        <dbReference type="SAM" id="MobiDB-lite"/>
    </source>
</evidence>
<dbReference type="CDD" id="cd08586">
    <property type="entry name" value="PI-PLCc_BcPLC_like"/>
    <property type="match status" value="1"/>
</dbReference>
<keyword evidence="12" id="KW-1185">Reference proteome</keyword>
<dbReference type="GO" id="GO:0004252">
    <property type="term" value="F:serine-type endopeptidase activity"/>
    <property type="evidence" value="ECO:0007669"/>
    <property type="project" value="InterPro"/>
</dbReference>
<evidence type="ECO:0000256" key="2">
    <source>
        <dbReference type="ARBA" id="ARBA00009045"/>
    </source>
</evidence>
<organism evidence="11 12">
    <name type="scientific">Didymella heteroderae</name>
    <dbReference type="NCBI Taxonomy" id="1769908"/>
    <lineage>
        <taxon>Eukaryota</taxon>
        <taxon>Fungi</taxon>
        <taxon>Dikarya</taxon>
        <taxon>Ascomycota</taxon>
        <taxon>Pezizomycotina</taxon>
        <taxon>Dothideomycetes</taxon>
        <taxon>Pleosporomycetidae</taxon>
        <taxon>Pleosporales</taxon>
        <taxon>Pleosporineae</taxon>
        <taxon>Didymellaceae</taxon>
        <taxon>Didymella</taxon>
    </lineage>
</organism>
<protein>
    <recommendedName>
        <fullName evidence="10">Phosphatidylinositol-specific phospholipase C X domain-containing protein</fullName>
    </recommendedName>
</protein>
<dbReference type="Gene3D" id="3.20.20.190">
    <property type="entry name" value="Phosphatidylinositol (PI) phosphodiesterase"/>
    <property type="match status" value="1"/>
</dbReference>
<dbReference type="SMART" id="SM00148">
    <property type="entry name" value="PLCXc"/>
    <property type="match status" value="1"/>
</dbReference>
<dbReference type="Proteomes" id="UP000758155">
    <property type="component" value="Unassembled WGS sequence"/>
</dbReference>
<dbReference type="SUPFAM" id="SSF51695">
    <property type="entry name" value="PLC-like phosphodiesterases"/>
    <property type="match status" value="1"/>
</dbReference>
<dbReference type="Pfam" id="PF01694">
    <property type="entry name" value="Rhomboid"/>
    <property type="match status" value="1"/>
</dbReference>
<feature type="coiled-coil region" evidence="7">
    <location>
        <begin position="572"/>
        <end position="638"/>
    </location>
</feature>
<feature type="transmembrane region" description="Helical" evidence="9">
    <location>
        <begin position="821"/>
        <end position="839"/>
    </location>
</feature>
<dbReference type="GO" id="GO:0016020">
    <property type="term" value="C:membrane"/>
    <property type="evidence" value="ECO:0007669"/>
    <property type="project" value="UniProtKB-SubCell"/>
</dbReference>
<evidence type="ECO:0000313" key="12">
    <source>
        <dbReference type="Proteomes" id="UP000758155"/>
    </source>
</evidence>
<feature type="transmembrane region" description="Helical" evidence="9">
    <location>
        <begin position="704"/>
        <end position="725"/>
    </location>
</feature>
<evidence type="ECO:0000256" key="4">
    <source>
        <dbReference type="ARBA" id="ARBA00022801"/>
    </source>
</evidence>
<dbReference type="GO" id="GO:0006629">
    <property type="term" value="P:lipid metabolic process"/>
    <property type="evidence" value="ECO:0007669"/>
    <property type="project" value="InterPro"/>
</dbReference>
<gene>
    <name evidence="11" type="ORF">E8E12_000307</name>
</gene>
<dbReference type="SUPFAM" id="SSF144091">
    <property type="entry name" value="Rhomboid-like"/>
    <property type="match status" value="1"/>
</dbReference>
<dbReference type="PROSITE" id="PS50007">
    <property type="entry name" value="PIPLC_X_DOMAIN"/>
    <property type="match status" value="1"/>
</dbReference>
<evidence type="ECO:0000256" key="7">
    <source>
        <dbReference type="SAM" id="Coils"/>
    </source>
</evidence>
<reference evidence="11" key="1">
    <citation type="submission" date="2019-04" db="EMBL/GenBank/DDBJ databases">
        <title>Sequencing of skin fungus with MAO and IRED activity.</title>
        <authorList>
            <person name="Marsaioli A.J."/>
            <person name="Bonatto J.M.C."/>
            <person name="Reis Junior O."/>
        </authorList>
    </citation>
    <scope>NUCLEOTIDE SEQUENCE</scope>
    <source>
        <strain evidence="11">28M1</strain>
    </source>
</reference>
<dbReference type="InterPro" id="IPR050925">
    <property type="entry name" value="Rhomboid_protease_S54"/>
</dbReference>
<proteinExistence type="inferred from homology"/>
<dbReference type="OrthoDB" id="1046782at2759"/>
<sequence length="977" mass="108572">MLTIRNLTCERISIKSVERFKDPNASKSKAGGYFFGNRTSTSISPSAPELGEHVQSFNHKDVDIALDSFESYTLSAIGEDDEVAAADSSPTLRLTIELSDGVRHRVDTNPSYTQKSTQKFTPLAHNPSEIFTALFHPSKPTPHLTIRSDNGKDYSRWMGDLPDSLPLSAMSIPGTHNSHTYYKALPSVKCQSVDVQTQLDNGIRFLDIRAQPTHASDRGKKHMYLVHGAFPISLTGPKYLGPILETCYAFLTAHPSETILVSLKREGVGSSTDEHFGRILQDHYVGPNASKWHTAPTIPYLGAVRGKCVLVRRYNTAADSSSMYSSGSGLDATGWPYNCTSAVFPASQPTFHLQDFCEVLIPEAITQKVQYVNEHLVRAAQVVHHIPGTTTDAANPVPPGPLYLNFLSGSNFWKRACWPEKIAGVVNRHMEDPRLSAKIVDTPQSPTSPHTQKHPARTVRIGPLPGGRVSDDAIRRIFGRRLTPAEGNNVLRILHHRRTAGSLADYGVDNLGSQYTHVDRALALKGLSWLREKYPVDEAVAAEQWAEREANRISYELWLADPETESKYKDPARAFREKMQAEEDERQQQELDDQKIGILHVGKSQFERNIEEKRRARLAAATRKAEEKERREREMEAQLATGEWVKTPSGTQLMKPHQTTYVDVFGNEQISRRSEERAKYEQKSVTGFKDETEMLSKTTLTQRLYPMTAFVLLVSLLSFGFAHYYTPPSPSYRLLPDLSPTTATMSVLLGLNIAVAIAWRIMPLWPLMTRYFMHVPGYPRAVQAVLNVFSHVQYEHLIANMMMLCLVGPVCHDLVGRGLFLGTYITAGAVGTLASLYWANIGRGSITAHSVGASAAIWGIAALYCLLTDAETIKIPFVKDMEVAFWPKMLFAAFVVLEIHNALRGKKTHDHASHFGGMLVGIGTAGYLRYTGFKHTTPPLQTKDNIEARRVDVGAIVSDGASEVKEGVKEGVKKIVK</sequence>
<evidence type="ECO:0000313" key="11">
    <source>
        <dbReference type="EMBL" id="KAF3034975.1"/>
    </source>
</evidence>
<dbReference type="GO" id="GO:0006465">
    <property type="term" value="P:signal peptide processing"/>
    <property type="evidence" value="ECO:0007669"/>
    <property type="project" value="TreeGrafter"/>
</dbReference>
<feature type="domain" description="Phosphatidylinositol-specific phospholipase C X" evidence="10">
    <location>
        <begin position="163"/>
        <end position="313"/>
    </location>
</feature>
<keyword evidence="6 9" id="KW-0472">Membrane</keyword>
<dbReference type="PANTHER" id="PTHR43731:SF14">
    <property type="entry name" value="PRESENILIN-ASSOCIATED RHOMBOID-LIKE PROTEIN, MITOCHONDRIAL"/>
    <property type="match status" value="1"/>
</dbReference>
<feature type="region of interest" description="Disordered" evidence="8">
    <location>
        <begin position="439"/>
        <end position="465"/>
    </location>
</feature>
<keyword evidence="4" id="KW-0378">Hydrolase</keyword>
<evidence type="ECO:0000256" key="5">
    <source>
        <dbReference type="ARBA" id="ARBA00022989"/>
    </source>
</evidence>